<organism evidence="5 6">
    <name type="scientific">Pseudomonas aeruginosa</name>
    <dbReference type="NCBI Taxonomy" id="287"/>
    <lineage>
        <taxon>Bacteria</taxon>
        <taxon>Pseudomonadati</taxon>
        <taxon>Pseudomonadota</taxon>
        <taxon>Gammaproteobacteria</taxon>
        <taxon>Pseudomonadales</taxon>
        <taxon>Pseudomonadaceae</taxon>
        <taxon>Pseudomonas</taxon>
    </lineage>
</organism>
<feature type="signal peptide" evidence="4">
    <location>
        <begin position="1"/>
        <end position="28"/>
    </location>
</feature>
<keyword evidence="2" id="KW-0813">Transport</keyword>
<dbReference type="PANTHER" id="PTHR34596:SF2">
    <property type="entry name" value="CHITOPORIN"/>
    <property type="match status" value="1"/>
</dbReference>
<evidence type="ECO:0000256" key="1">
    <source>
        <dbReference type="ARBA" id="ARBA00009075"/>
    </source>
</evidence>
<dbReference type="AlphaFoldDB" id="A0A367M6A9"/>
<name>A0A367M6A9_PSEAI</name>
<evidence type="ECO:0000256" key="4">
    <source>
        <dbReference type="SAM" id="SignalP"/>
    </source>
</evidence>
<evidence type="ECO:0000256" key="3">
    <source>
        <dbReference type="ARBA" id="ARBA00022729"/>
    </source>
</evidence>
<dbReference type="InterPro" id="IPR023614">
    <property type="entry name" value="Porin_dom_sf"/>
</dbReference>
<keyword evidence="3 4" id="KW-0732">Signal</keyword>
<dbReference type="Gene3D" id="2.40.160.10">
    <property type="entry name" value="Porin"/>
    <property type="match status" value="1"/>
</dbReference>
<evidence type="ECO:0000313" key="5">
    <source>
        <dbReference type="EMBL" id="RCI73056.1"/>
    </source>
</evidence>
<evidence type="ECO:0000313" key="6">
    <source>
        <dbReference type="Proteomes" id="UP000253594"/>
    </source>
</evidence>
<feature type="chain" id="PRO_5016678289" evidence="4">
    <location>
        <begin position="29"/>
        <end position="332"/>
    </location>
</feature>
<dbReference type="EMBL" id="QORE01000731">
    <property type="protein sequence ID" value="RCI73056.1"/>
    <property type="molecule type" value="Genomic_DNA"/>
</dbReference>
<dbReference type="InterPro" id="IPR005318">
    <property type="entry name" value="OM_porin_bac"/>
</dbReference>
<proteinExistence type="inferred from homology"/>
<gene>
    <name evidence="5" type="ORF">DT376_20360</name>
</gene>
<reference evidence="5 6" key="1">
    <citation type="submission" date="2018-07" db="EMBL/GenBank/DDBJ databases">
        <title>Mechanisms of high-level aminoglycoside resistance among Gram-negative pathogens in Brazil.</title>
        <authorList>
            <person name="Ballaben A.S."/>
            <person name="Darini A.L.C."/>
            <person name="Doi Y."/>
        </authorList>
    </citation>
    <scope>NUCLEOTIDE SEQUENCE [LARGE SCALE GENOMIC DNA]</scope>
    <source>
        <strain evidence="5 6">B2-305</strain>
    </source>
</reference>
<dbReference type="GO" id="GO:0015288">
    <property type="term" value="F:porin activity"/>
    <property type="evidence" value="ECO:0007669"/>
    <property type="project" value="TreeGrafter"/>
</dbReference>
<accession>A0A367M6A9</accession>
<dbReference type="GO" id="GO:0016020">
    <property type="term" value="C:membrane"/>
    <property type="evidence" value="ECO:0007669"/>
    <property type="project" value="InterPro"/>
</dbReference>
<protein>
    <submittedName>
        <fullName evidence="5">Outer membrane porin, OprD family</fullName>
    </submittedName>
</protein>
<dbReference type="Pfam" id="PF03573">
    <property type="entry name" value="OprD"/>
    <property type="match status" value="1"/>
</dbReference>
<feature type="non-terminal residue" evidence="5">
    <location>
        <position position="332"/>
    </location>
</feature>
<sequence length="332" mass="36100">MTRSAPNLLKSASLAPVLLAGLPSLAGAESFIEDASVSLGLRNLYFNRDFRQPGAAQSKQEEWAQGFLLQAKSGYTQGTLGLGVELIGQLGLKLDSSPDRAGSGLLPRPADGRAADDYARLGVAPKLKLSNTELKLGELLPELPILLRNDGRLLPQTFQGGMLTSREIAGLTLHGGQMRSLSQRNSSDHQDLSVDGRGGAFSDRFDYLGAEYRFNAERSQVGLWQARLQDIYRQDYYSLSHKQSFGGWRLGASVGLFDTRDEGAAKLGDLENRALTGFFSATRGGHSLGAGYQRMYGDDGMLYIAGTSTPLVNDIQVRNFTSAGERSWQLRY</sequence>
<comment type="caution">
    <text evidence="5">The sequence shown here is derived from an EMBL/GenBank/DDBJ whole genome shotgun (WGS) entry which is preliminary data.</text>
</comment>
<dbReference type="Proteomes" id="UP000253594">
    <property type="component" value="Unassembled WGS sequence"/>
</dbReference>
<comment type="similarity">
    <text evidence="1">Belongs to the outer membrane porin (Opr) (TC 1.B.25) family.</text>
</comment>
<evidence type="ECO:0000256" key="2">
    <source>
        <dbReference type="ARBA" id="ARBA00022448"/>
    </source>
</evidence>
<dbReference type="PANTHER" id="PTHR34596">
    <property type="entry name" value="CHITOPORIN"/>
    <property type="match status" value="1"/>
</dbReference>